<accession>A0A7J2U0Q7</accession>
<comment type="caution">
    <text evidence="1">The sequence shown here is derived from an EMBL/GenBank/DDBJ whole genome shotgun (WGS) entry which is preliminary data.</text>
</comment>
<proteinExistence type="predicted"/>
<reference evidence="1" key="1">
    <citation type="journal article" date="2020" name="mSystems">
        <title>Genome- and Community-Level Interaction Insights into Carbon Utilization and Element Cycling Functions of Hydrothermarchaeota in Hydrothermal Sediment.</title>
        <authorList>
            <person name="Zhou Z."/>
            <person name="Liu Y."/>
            <person name="Xu W."/>
            <person name="Pan J."/>
            <person name="Luo Z.H."/>
            <person name="Li M."/>
        </authorList>
    </citation>
    <scope>NUCLEOTIDE SEQUENCE [LARGE SCALE GENOMIC DNA]</scope>
    <source>
        <strain evidence="1">SpSt-125</strain>
    </source>
</reference>
<protein>
    <submittedName>
        <fullName evidence="1">Uncharacterized protein</fullName>
    </submittedName>
</protein>
<evidence type="ECO:0000313" key="1">
    <source>
        <dbReference type="EMBL" id="HEM66361.1"/>
    </source>
</evidence>
<organism evidence="1">
    <name type="scientific">Ignisphaera aggregans</name>
    <dbReference type="NCBI Taxonomy" id="334771"/>
    <lineage>
        <taxon>Archaea</taxon>
        <taxon>Thermoproteota</taxon>
        <taxon>Thermoprotei</taxon>
        <taxon>Desulfurococcales</taxon>
        <taxon>Desulfurococcaceae</taxon>
        <taxon>Ignisphaera</taxon>
    </lineage>
</organism>
<gene>
    <name evidence="1" type="ORF">ENO26_02140</name>
</gene>
<dbReference type="AlphaFoldDB" id="A0A7J2U0Q7"/>
<name>A0A7J2U0Q7_9CREN</name>
<sequence length="110" mass="12621">MAIDVEVVKDLLLKMGFEKVFMIEKTYNCILLLGKLKEIDMLIGIYTGEISLYAKIIKSEEILEPHWKCDYLEYFPQGLYAFSQSKNLDELVQNIVAKAEVITKRGSALI</sequence>
<dbReference type="EMBL" id="DSEU01000008">
    <property type="protein sequence ID" value="HEM66361.1"/>
    <property type="molecule type" value="Genomic_DNA"/>
</dbReference>